<evidence type="ECO:0000313" key="1">
    <source>
        <dbReference type="EMBL" id="KAK9746345.1"/>
    </source>
</evidence>
<evidence type="ECO:0000313" key="2">
    <source>
        <dbReference type="Proteomes" id="UP001458880"/>
    </source>
</evidence>
<protein>
    <submittedName>
        <fullName evidence="1">Uncharacterized protein</fullName>
    </submittedName>
</protein>
<proteinExistence type="predicted"/>
<keyword evidence="2" id="KW-1185">Reference proteome</keyword>
<name>A0AAW1MIU3_POPJA</name>
<organism evidence="1 2">
    <name type="scientific">Popillia japonica</name>
    <name type="common">Japanese beetle</name>
    <dbReference type="NCBI Taxonomy" id="7064"/>
    <lineage>
        <taxon>Eukaryota</taxon>
        <taxon>Metazoa</taxon>
        <taxon>Ecdysozoa</taxon>
        <taxon>Arthropoda</taxon>
        <taxon>Hexapoda</taxon>
        <taxon>Insecta</taxon>
        <taxon>Pterygota</taxon>
        <taxon>Neoptera</taxon>
        <taxon>Endopterygota</taxon>
        <taxon>Coleoptera</taxon>
        <taxon>Polyphaga</taxon>
        <taxon>Scarabaeiformia</taxon>
        <taxon>Scarabaeidae</taxon>
        <taxon>Rutelinae</taxon>
        <taxon>Popillia</taxon>
    </lineage>
</organism>
<gene>
    <name evidence="1" type="ORF">QE152_g6151</name>
</gene>
<sequence>MPITCYNLNTVTYGTASALFLAIHTLQQVANDESENYPTAKAVLLNDFYMDGVLTGTNNIEQAITLQKQLDDLLLKGCFKLRKWRTNNATILNYLTIDSKADNMLVIEKCDANDIIH</sequence>
<reference evidence="1 2" key="1">
    <citation type="journal article" date="2024" name="BMC Genomics">
        <title>De novo assembly and annotation of Popillia japonica's genome with initial clues to its potential as an invasive pest.</title>
        <authorList>
            <person name="Cucini C."/>
            <person name="Boschi S."/>
            <person name="Funari R."/>
            <person name="Cardaioli E."/>
            <person name="Iannotti N."/>
            <person name="Marturano G."/>
            <person name="Paoli F."/>
            <person name="Bruttini M."/>
            <person name="Carapelli A."/>
            <person name="Frati F."/>
            <person name="Nardi F."/>
        </authorList>
    </citation>
    <scope>NUCLEOTIDE SEQUENCE [LARGE SCALE GENOMIC DNA]</scope>
    <source>
        <strain evidence="1">DMR45628</strain>
    </source>
</reference>
<accession>A0AAW1MIU3</accession>
<dbReference type="Proteomes" id="UP001458880">
    <property type="component" value="Unassembled WGS sequence"/>
</dbReference>
<comment type="caution">
    <text evidence="1">The sequence shown here is derived from an EMBL/GenBank/DDBJ whole genome shotgun (WGS) entry which is preliminary data.</text>
</comment>
<dbReference type="AlphaFoldDB" id="A0AAW1MIU3"/>
<dbReference type="PANTHER" id="PTHR47331">
    <property type="entry name" value="PHD-TYPE DOMAIN-CONTAINING PROTEIN"/>
    <property type="match status" value="1"/>
</dbReference>
<dbReference type="EMBL" id="JASPKY010000040">
    <property type="protein sequence ID" value="KAK9746345.1"/>
    <property type="molecule type" value="Genomic_DNA"/>
</dbReference>